<evidence type="ECO:0000256" key="5">
    <source>
        <dbReference type="ARBA" id="ARBA00022898"/>
    </source>
</evidence>
<dbReference type="EC" id="2.6.1.-" evidence="6"/>
<evidence type="ECO:0000256" key="6">
    <source>
        <dbReference type="RuleBase" id="RU000481"/>
    </source>
</evidence>
<keyword evidence="3 6" id="KW-0032">Aminotransferase</keyword>
<dbReference type="InterPro" id="IPR015422">
    <property type="entry name" value="PyrdxlP-dep_Trfase_small"/>
</dbReference>
<reference evidence="8" key="2">
    <citation type="journal article" date="2023" name="Microbiome">
        <title>Synthase-selected sorting approach identifies a beta-lactone synthase in a nudibranch symbiotic bacterium.</title>
        <authorList>
            <person name="Dzunkova M."/>
            <person name="La Clair J.J."/>
            <person name="Tyml T."/>
            <person name="Doud D."/>
            <person name="Schulz F."/>
            <person name="Piquer-Esteban S."/>
            <person name="Porcel Sanchis D."/>
            <person name="Osborn A."/>
            <person name="Robinson D."/>
            <person name="Louie K.B."/>
            <person name="Bowen B.P."/>
            <person name="Bowers R.M."/>
            <person name="Lee J."/>
            <person name="Arnau V."/>
            <person name="Diaz-Villanueva W."/>
            <person name="Stepanauskas R."/>
            <person name="Gosliner T."/>
            <person name="Date S.V."/>
            <person name="Northen T.R."/>
            <person name="Cheng J.F."/>
            <person name="Burkart M.D."/>
            <person name="Woyke T."/>
        </authorList>
    </citation>
    <scope>NUCLEOTIDE SEQUENCE</scope>
    <source>
        <strain evidence="8">Df01</strain>
    </source>
</reference>
<evidence type="ECO:0000313" key="8">
    <source>
        <dbReference type="EMBL" id="MDM5147876.1"/>
    </source>
</evidence>
<protein>
    <recommendedName>
        <fullName evidence="6">Aminotransferase</fullName>
        <ecNumber evidence="6">2.6.1.-</ecNumber>
    </recommendedName>
</protein>
<gene>
    <name evidence="8" type="ORF">NQX30_05785</name>
</gene>
<sequence length="397" mass="42562">MIHLARRADRIKPSPTIAISTKAQEMKAAGRDVINLGSGEPDFDTPQHIKDAAIAAMQAGATKYTAVGGISELKSVVSEKFRRENTLDYAPSQIIVSTGAKQSIYNLMMAVLNTGDEAVFFAPYWVSYPDMALLADATPVAISSDSPHTKITPQQLASVLNNKTKMLLLNSPSNPSGVLYDKVELAALGAVLRDFPDVVIASDDIYEHIRYEGRPFHNILNACPDLAGRTVIINGVSKAYAMTGWRIGYAAGPEYLIKAMTKIQSQGTSNPCSIAQAAAQAAIEAGTDCVEPMLEAFARRRSMVSEKLNAIDCVDFPPIEGAFYAFASAEAAITKLYEAGRISAQTDLAFCDYLLENAGVAMVPGSAFGCENCFRLSFATADNLLEQAVERIGNALA</sequence>
<comment type="similarity">
    <text evidence="2 6">Belongs to the class-I pyridoxal-phosphate-dependent aminotransferase family.</text>
</comment>
<evidence type="ECO:0000256" key="3">
    <source>
        <dbReference type="ARBA" id="ARBA00022576"/>
    </source>
</evidence>
<proteinExistence type="inferred from homology"/>
<feature type="domain" description="Aminotransferase class I/classII large" evidence="7">
    <location>
        <begin position="32"/>
        <end position="392"/>
    </location>
</feature>
<evidence type="ECO:0000256" key="2">
    <source>
        <dbReference type="ARBA" id="ARBA00007441"/>
    </source>
</evidence>
<evidence type="ECO:0000259" key="7">
    <source>
        <dbReference type="Pfam" id="PF00155"/>
    </source>
</evidence>
<dbReference type="Pfam" id="PF00155">
    <property type="entry name" value="Aminotran_1_2"/>
    <property type="match status" value="1"/>
</dbReference>
<keyword evidence="5" id="KW-0663">Pyridoxal phosphate</keyword>
<dbReference type="EMBL" id="JANQAO010000003">
    <property type="protein sequence ID" value="MDM5147876.1"/>
    <property type="molecule type" value="Genomic_DNA"/>
</dbReference>
<dbReference type="GO" id="GO:0008483">
    <property type="term" value="F:transaminase activity"/>
    <property type="evidence" value="ECO:0007669"/>
    <property type="project" value="UniProtKB-KW"/>
</dbReference>
<evidence type="ECO:0000313" key="9">
    <source>
        <dbReference type="Proteomes" id="UP001168167"/>
    </source>
</evidence>
<name>A0ABT7QME1_9GAMM</name>
<dbReference type="InterPro" id="IPR015424">
    <property type="entry name" value="PyrdxlP-dep_Trfase"/>
</dbReference>
<dbReference type="PANTHER" id="PTHR46383">
    <property type="entry name" value="ASPARTATE AMINOTRANSFERASE"/>
    <property type="match status" value="1"/>
</dbReference>
<dbReference type="PROSITE" id="PS00105">
    <property type="entry name" value="AA_TRANSFER_CLASS_1"/>
    <property type="match status" value="1"/>
</dbReference>
<dbReference type="InterPro" id="IPR015421">
    <property type="entry name" value="PyrdxlP-dep_Trfase_major"/>
</dbReference>
<evidence type="ECO:0000256" key="4">
    <source>
        <dbReference type="ARBA" id="ARBA00022679"/>
    </source>
</evidence>
<comment type="caution">
    <text evidence="8">The sequence shown here is derived from an EMBL/GenBank/DDBJ whole genome shotgun (WGS) entry which is preliminary data.</text>
</comment>
<evidence type="ECO:0000256" key="1">
    <source>
        <dbReference type="ARBA" id="ARBA00001933"/>
    </source>
</evidence>
<dbReference type="SUPFAM" id="SSF53383">
    <property type="entry name" value="PLP-dependent transferases"/>
    <property type="match status" value="1"/>
</dbReference>
<dbReference type="InterPro" id="IPR050596">
    <property type="entry name" value="AspAT/PAT-like"/>
</dbReference>
<dbReference type="InterPro" id="IPR004838">
    <property type="entry name" value="NHTrfase_class1_PyrdxlP-BS"/>
</dbReference>
<dbReference type="Gene3D" id="3.90.1150.10">
    <property type="entry name" value="Aspartate Aminotransferase, domain 1"/>
    <property type="match status" value="1"/>
</dbReference>
<accession>A0ABT7QME1</accession>
<organism evidence="8 9">
    <name type="scientific">Candidatus Doriopsillibacter californiensis</name>
    <dbReference type="NCBI Taxonomy" id="2970740"/>
    <lineage>
        <taxon>Bacteria</taxon>
        <taxon>Pseudomonadati</taxon>
        <taxon>Pseudomonadota</taxon>
        <taxon>Gammaproteobacteria</taxon>
        <taxon>Candidatus Tethybacterales</taxon>
        <taxon>Candidatus Persebacteraceae</taxon>
        <taxon>Candidatus Doriopsillibacter</taxon>
    </lineage>
</organism>
<comment type="cofactor">
    <cofactor evidence="1 6">
        <name>pyridoxal 5'-phosphate</name>
        <dbReference type="ChEBI" id="CHEBI:597326"/>
    </cofactor>
</comment>
<reference evidence="8" key="1">
    <citation type="submission" date="2022-08" db="EMBL/GenBank/DDBJ databases">
        <authorList>
            <person name="Dzunkova M."/>
            <person name="La Clair J."/>
            <person name="Tyml T."/>
            <person name="Doud D."/>
            <person name="Schulz F."/>
            <person name="Piquer S."/>
            <person name="Porcel Sanchis D."/>
            <person name="Osborn A."/>
            <person name="Robinson D."/>
            <person name="Louie K.B."/>
            <person name="Bowen B.P."/>
            <person name="Bowers R."/>
            <person name="Lee J."/>
            <person name="Arnau Llombart V."/>
            <person name="Diaz Villanueva W."/>
            <person name="Gosliner T."/>
            <person name="Northen T."/>
            <person name="Cheng J.-F."/>
            <person name="Burkart M.D."/>
            <person name="Woyke T."/>
        </authorList>
    </citation>
    <scope>NUCLEOTIDE SEQUENCE</scope>
    <source>
        <strain evidence="8">Df01</strain>
    </source>
</reference>
<keyword evidence="4 6" id="KW-0808">Transferase</keyword>
<dbReference type="Gene3D" id="3.40.640.10">
    <property type="entry name" value="Type I PLP-dependent aspartate aminotransferase-like (Major domain)"/>
    <property type="match status" value="1"/>
</dbReference>
<dbReference type="InterPro" id="IPR004839">
    <property type="entry name" value="Aminotransferase_I/II_large"/>
</dbReference>
<dbReference type="Proteomes" id="UP001168167">
    <property type="component" value="Unassembled WGS sequence"/>
</dbReference>
<dbReference type="CDD" id="cd00609">
    <property type="entry name" value="AAT_like"/>
    <property type="match status" value="1"/>
</dbReference>
<keyword evidence="9" id="KW-1185">Reference proteome</keyword>
<dbReference type="PANTHER" id="PTHR46383:SF1">
    <property type="entry name" value="ASPARTATE AMINOTRANSFERASE"/>
    <property type="match status" value="1"/>
</dbReference>